<evidence type="ECO:0000313" key="1">
    <source>
        <dbReference type="EMBL" id="RRT45355.1"/>
    </source>
</evidence>
<reference evidence="1 2" key="1">
    <citation type="journal article" date="2014" name="Agronomy (Basel)">
        <title>A Draft Genome Sequence for Ensete ventricosum, the Drought-Tolerant Tree Against Hunger.</title>
        <authorList>
            <person name="Harrison J."/>
            <person name="Moore K.A."/>
            <person name="Paszkiewicz K."/>
            <person name="Jones T."/>
            <person name="Grant M."/>
            <person name="Ambacheew D."/>
            <person name="Muzemil S."/>
            <person name="Studholme D.J."/>
        </authorList>
    </citation>
    <scope>NUCLEOTIDE SEQUENCE [LARGE SCALE GENOMIC DNA]</scope>
</reference>
<accession>A0A426Y0R2</accession>
<proteinExistence type="predicted"/>
<protein>
    <submittedName>
        <fullName evidence="1">Uncharacterized protein</fullName>
    </submittedName>
</protein>
<gene>
    <name evidence="1" type="ORF">B296_00025132</name>
</gene>
<name>A0A426Y0R2_ENSVE</name>
<organism evidence="1 2">
    <name type="scientific">Ensete ventricosum</name>
    <name type="common">Abyssinian banana</name>
    <name type="synonym">Musa ensete</name>
    <dbReference type="NCBI Taxonomy" id="4639"/>
    <lineage>
        <taxon>Eukaryota</taxon>
        <taxon>Viridiplantae</taxon>
        <taxon>Streptophyta</taxon>
        <taxon>Embryophyta</taxon>
        <taxon>Tracheophyta</taxon>
        <taxon>Spermatophyta</taxon>
        <taxon>Magnoliopsida</taxon>
        <taxon>Liliopsida</taxon>
        <taxon>Zingiberales</taxon>
        <taxon>Musaceae</taxon>
        <taxon>Ensete</taxon>
    </lineage>
</organism>
<evidence type="ECO:0000313" key="2">
    <source>
        <dbReference type="Proteomes" id="UP000287651"/>
    </source>
</evidence>
<comment type="caution">
    <text evidence="1">The sequence shown here is derived from an EMBL/GenBank/DDBJ whole genome shotgun (WGS) entry which is preliminary data.</text>
</comment>
<dbReference type="EMBL" id="AMZH03015888">
    <property type="protein sequence ID" value="RRT45355.1"/>
    <property type="molecule type" value="Genomic_DNA"/>
</dbReference>
<dbReference type="AlphaFoldDB" id="A0A426Y0R2"/>
<dbReference type="Proteomes" id="UP000287651">
    <property type="component" value="Unassembled WGS sequence"/>
</dbReference>
<sequence>MRSSSSCTTTVAALCLPCHRCYHATVSLSLACSQRCCPYLLPLLPAIAAQRVILLPLLHAPVSPLPQWIRCPFFISNRSNDLCSPGGTICRFSCEETKHLPFVKSTAQLSLLLLVKPLSIPTFFSSLAAAGTRCRFQPVFFTVAFFLHYCRPPPCEAPSFFIAAKPSSAAASASFAFFFPLPRDRLYRSQALLYRTCSCHQ</sequence>
<dbReference type="PROSITE" id="PS51257">
    <property type="entry name" value="PROKAR_LIPOPROTEIN"/>
    <property type="match status" value="1"/>
</dbReference>